<evidence type="ECO:0000313" key="3">
    <source>
        <dbReference type="EMBL" id="MFC5865549.1"/>
    </source>
</evidence>
<protein>
    <submittedName>
        <fullName evidence="3">Zinc ribbon domain-containing protein</fullName>
    </submittedName>
</protein>
<evidence type="ECO:0000256" key="1">
    <source>
        <dbReference type="SAM" id="Phobius"/>
    </source>
</evidence>
<evidence type="ECO:0000259" key="2">
    <source>
        <dbReference type="Pfam" id="PF13240"/>
    </source>
</evidence>
<feature type="domain" description="Zinc-ribbon" evidence="2">
    <location>
        <begin position="4"/>
        <end position="26"/>
    </location>
</feature>
<keyword evidence="1" id="KW-0472">Membrane</keyword>
<feature type="transmembrane region" description="Helical" evidence="1">
    <location>
        <begin position="63"/>
        <end position="87"/>
    </location>
</feature>
<keyword evidence="1" id="KW-0812">Transmembrane</keyword>
<keyword evidence="4" id="KW-1185">Reference proteome</keyword>
<keyword evidence="1" id="KW-1133">Transmembrane helix</keyword>
<proteinExistence type="predicted"/>
<dbReference type="RefSeq" id="WP_263341733.1">
    <property type="nucleotide sequence ID" value="NZ_JAGSYH010000008.1"/>
</dbReference>
<evidence type="ECO:0000313" key="4">
    <source>
        <dbReference type="Proteomes" id="UP001596091"/>
    </source>
</evidence>
<reference evidence="4" key="1">
    <citation type="journal article" date="2019" name="Int. J. Syst. Evol. Microbiol.">
        <title>The Global Catalogue of Microorganisms (GCM) 10K type strain sequencing project: providing services to taxonomists for standard genome sequencing and annotation.</title>
        <authorList>
            <consortium name="The Broad Institute Genomics Platform"/>
            <consortium name="The Broad Institute Genome Sequencing Center for Infectious Disease"/>
            <person name="Wu L."/>
            <person name="Ma J."/>
        </authorList>
    </citation>
    <scope>NUCLEOTIDE SEQUENCE [LARGE SCALE GENOMIC DNA]</scope>
    <source>
        <strain evidence="4">JCM 4087</strain>
    </source>
</reference>
<accession>A0ABW1EMV9</accession>
<dbReference type="Proteomes" id="UP001596091">
    <property type="component" value="Unassembled WGS sequence"/>
</dbReference>
<gene>
    <name evidence="3" type="ORF">ACFPT7_24805</name>
</gene>
<dbReference type="Pfam" id="PF13240">
    <property type="entry name" value="Zn_Ribbon_1"/>
    <property type="match status" value="1"/>
</dbReference>
<name>A0ABW1EMV9_9BACT</name>
<organism evidence="3 4">
    <name type="scientific">Acidicapsa dinghuensis</name>
    <dbReference type="NCBI Taxonomy" id="2218256"/>
    <lineage>
        <taxon>Bacteria</taxon>
        <taxon>Pseudomonadati</taxon>
        <taxon>Acidobacteriota</taxon>
        <taxon>Terriglobia</taxon>
        <taxon>Terriglobales</taxon>
        <taxon>Acidobacteriaceae</taxon>
        <taxon>Acidicapsa</taxon>
    </lineage>
</organism>
<dbReference type="InterPro" id="IPR026870">
    <property type="entry name" value="Zinc_ribbon_dom"/>
</dbReference>
<dbReference type="EMBL" id="JBHSPH010000020">
    <property type="protein sequence ID" value="MFC5865549.1"/>
    <property type="molecule type" value="Genomic_DNA"/>
</dbReference>
<comment type="caution">
    <text evidence="3">The sequence shown here is derived from an EMBL/GenBank/DDBJ whole genome shotgun (WGS) entry which is preliminary data.</text>
</comment>
<sequence length="223" mass="22838">MANFCTKCGATLNPDTRFCTRCGAPVESQPIAATGPVYTSSMQPGTVMPAPVPQSSGPSAVKIILIVVAVCVGLGIIGAGIFAFTVWRVAHTIHVSSTGPDGKVTVDTGSGSITASDAQTFTASDLGVDIYPGAQNGHGSLKMDLPTGSMITGVFVTSDPKDKVVAFYKDKLGSQASTFDAGNSAVLSVNKGEHESVMVTVNANSGQDDGKTRISIVHTKSTK</sequence>